<feature type="transmembrane region" description="Helical" evidence="1">
    <location>
        <begin position="21"/>
        <end position="47"/>
    </location>
</feature>
<gene>
    <name evidence="2" type="ORF">HMPREF9425_1244</name>
</gene>
<keyword evidence="1" id="KW-0472">Membrane</keyword>
<name>A0ABN0CG70_STRVE</name>
<evidence type="ECO:0000313" key="3">
    <source>
        <dbReference type="Proteomes" id="UP000003697"/>
    </source>
</evidence>
<evidence type="ECO:0000256" key="1">
    <source>
        <dbReference type="SAM" id="Phobius"/>
    </source>
</evidence>
<dbReference type="EMBL" id="AEVI01000061">
    <property type="protein sequence ID" value="EFX95850.1"/>
    <property type="molecule type" value="Genomic_DNA"/>
</dbReference>
<organism evidence="2 3">
    <name type="scientific">Streptococcus vestibularis ATCC 49124</name>
    <dbReference type="NCBI Taxonomy" id="889206"/>
    <lineage>
        <taxon>Bacteria</taxon>
        <taxon>Bacillati</taxon>
        <taxon>Bacillota</taxon>
        <taxon>Bacilli</taxon>
        <taxon>Lactobacillales</taxon>
        <taxon>Streptococcaceae</taxon>
        <taxon>Streptococcus</taxon>
    </lineage>
</organism>
<sequence>MKRLQVQTISLNILIKNSIQLISVTLSFPSSLIFMKITWISVIQSWLMMLLELNLTGKSITWLKMILTRCLVNIGLTSNNMKNASLKTREAFSYFQNFAFEAAIQADKQARATSA</sequence>
<protein>
    <submittedName>
        <fullName evidence="2">Uncharacterized protein</fullName>
    </submittedName>
</protein>
<comment type="caution">
    <text evidence="2">The sequence shown here is derived from an EMBL/GenBank/DDBJ whole genome shotgun (WGS) entry which is preliminary data.</text>
</comment>
<dbReference type="Proteomes" id="UP000003697">
    <property type="component" value="Unassembled WGS sequence"/>
</dbReference>
<reference evidence="2 3" key="1">
    <citation type="submission" date="2011-01" db="EMBL/GenBank/DDBJ databases">
        <authorList>
            <person name="Muzny D."/>
            <person name="Qin X."/>
            <person name="Buhay C."/>
            <person name="Dugan-Rocha S."/>
            <person name="Ding Y."/>
            <person name="Chen G."/>
            <person name="Hawes A."/>
            <person name="Holder M."/>
            <person name="Jhangiani S."/>
            <person name="Johnson A."/>
            <person name="Khan Z."/>
            <person name="Li Z."/>
            <person name="Liu W."/>
            <person name="Liu X."/>
            <person name="Perez L."/>
            <person name="Shen H."/>
            <person name="Wang Q."/>
            <person name="Watt J."/>
            <person name="Xi L."/>
            <person name="Xin Y."/>
            <person name="Zhou J."/>
            <person name="Deng J."/>
            <person name="Jiang H."/>
            <person name="Liu Y."/>
            <person name="Qu J."/>
            <person name="Song X.-Z."/>
            <person name="Zhang L."/>
            <person name="Villasana D."/>
            <person name="Johnson A."/>
            <person name="Liu J."/>
            <person name="Liyanage D."/>
            <person name="Lorensuhewa L."/>
            <person name="Robinson T."/>
            <person name="Song A."/>
            <person name="Song B.-B."/>
            <person name="Dinh H."/>
            <person name="Thornton R."/>
            <person name="Coyle M."/>
            <person name="Francisco L."/>
            <person name="Jackson L."/>
            <person name="Javaid M."/>
            <person name="Korchina V."/>
            <person name="Kovar C."/>
            <person name="Mata R."/>
            <person name="Mathew T."/>
            <person name="Ngo R."/>
            <person name="Nguyen L."/>
            <person name="Nguyen N."/>
            <person name="Okwuonu G."/>
            <person name="Ongeri F."/>
            <person name="Pham C."/>
            <person name="Simmons D."/>
            <person name="Wilczek-Boney K."/>
            <person name="Hale W."/>
            <person name="Jakkamsetti A."/>
            <person name="Pham P."/>
            <person name="Ruth R."/>
            <person name="San Lucas F."/>
            <person name="Warren J."/>
            <person name="Zhang J."/>
            <person name="Zhao Z."/>
            <person name="Zhou C."/>
            <person name="Zhu D."/>
            <person name="Lee S."/>
            <person name="Bess C."/>
            <person name="Blankenburg K."/>
            <person name="Forbes L."/>
            <person name="Fu Q."/>
            <person name="Gubbala S."/>
            <person name="Hirani K."/>
            <person name="Jayaseelan J.C."/>
            <person name="Lara F."/>
            <person name="Munidasa M."/>
            <person name="Palculict T."/>
            <person name="Patil S."/>
            <person name="Pu L.-L."/>
            <person name="Saada N."/>
            <person name="Tang L."/>
            <person name="Weissenberger G."/>
            <person name="Zhu Y."/>
            <person name="Hemphill L."/>
            <person name="Shang Y."/>
            <person name="Youmans B."/>
            <person name="Ayvaz T."/>
            <person name="Ross M."/>
            <person name="Santibanez J."/>
            <person name="Aqrawi P."/>
            <person name="Gross S."/>
            <person name="Joshi V."/>
            <person name="Fowler G."/>
            <person name="Nazareth L."/>
            <person name="Reid J."/>
            <person name="Worley K."/>
            <person name="Petrosino J."/>
            <person name="Highlander S."/>
            <person name="Gibbs R."/>
        </authorList>
    </citation>
    <scope>NUCLEOTIDE SEQUENCE [LARGE SCALE GENOMIC DNA]</scope>
    <source>
        <strain evidence="2 3">ATCC 49124</strain>
    </source>
</reference>
<accession>A0ABN0CG70</accession>
<keyword evidence="1" id="KW-0812">Transmembrane</keyword>
<proteinExistence type="predicted"/>
<evidence type="ECO:0000313" key="2">
    <source>
        <dbReference type="EMBL" id="EFX95850.1"/>
    </source>
</evidence>
<keyword evidence="1" id="KW-1133">Transmembrane helix</keyword>
<keyword evidence="3" id="KW-1185">Reference proteome</keyword>